<feature type="domain" description="Transcription regulator AsnC/Lrp ligand binding" evidence="1">
    <location>
        <begin position="36"/>
        <end position="104"/>
    </location>
</feature>
<dbReference type="EMBL" id="JAVDXW010000001">
    <property type="protein sequence ID" value="MDR7304078.1"/>
    <property type="molecule type" value="Genomic_DNA"/>
</dbReference>
<comment type="caution">
    <text evidence="2">The sequence shown here is derived from an EMBL/GenBank/DDBJ whole genome shotgun (WGS) entry which is preliminary data.</text>
</comment>
<dbReference type="Proteomes" id="UP001180845">
    <property type="component" value="Unassembled WGS sequence"/>
</dbReference>
<keyword evidence="3" id="KW-1185">Reference proteome</keyword>
<accession>A0AAE4CRV5</accession>
<reference evidence="2" key="1">
    <citation type="submission" date="2023-07" db="EMBL/GenBank/DDBJ databases">
        <title>Sequencing the genomes of 1000 actinobacteria strains.</title>
        <authorList>
            <person name="Klenk H.-P."/>
        </authorList>
    </citation>
    <scope>NUCLEOTIDE SEQUENCE</scope>
    <source>
        <strain evidence="2">DSM 45977</strain>
    </source>
</reference>
<dbReference type="Pfam" id="PF01037">
    <property type="entry name" value="AsnC_trans_reg"/>
    <property type="match status" value="1"/>
</dbReference>
<dbReference type="RefSeq" id="WP_310277231.1">
    <property type="nucleotide sequence ID" value="NZ_JAVDXW010000001.1"/>
</dbReference>
<dbReference type="InterPro" id="IPR019887">
    <property type="entry name" value="Tscrpt_reg_AsnC/Lrp_C"/>
</dbReference>
<evidence type="ECO:0000259" key="1">
    <source>
        <dbReference type="Pfam" id="PF01037"/>
    </source>
</evidence>
<dbReference type="AlphaFoldDB" id="A0AAE4CRV5"/>
<name>A0AAE4CRV5_9ACTN</name>
<dbReference type="Gene3D" id="3.30.70.920">
    <property type="match status" value="1"/>
</dbReference>
<gene>
    <name evidence="2" type="ORF">JOF55_004259</name>
</gene>
<protein>
    <recommendedName>
        <fullName evidence="1">Transcription regulator AsnC/Lrp ligand binding domain-containing protein</fullName>
    </recommendedName>
</protein>
<organism evidence="2 3">
    <name type="scientific">Haloactinomyces albus</name>
    <dbReference type="NCBI Taxonomy" id="1352928"/>
    <lineage>
        <taxon>Bacteria</taxon>
        <taxon>Bacillati</taxon>
        <taxon>Actinomycetota</taxon>
        <taxon>Actinomycetes</taxon>
        <taxon>Actinopolysporales</taxon>
        <taxon>Actinopolysporaceae</taxon>
        <taxon>Haloactinomyces</taxon>
    </lineage>
</organism>
<evidence type="ECO:0000313" key="3">
    <source>
        <dbReference type="Proteomes" id="UP001180845"/>
    </source>
</evidence>
<proteinExistence type="predicted"/>
<dbReference type="InterPro" id="IPR011008">
    <property type="entry name" value="Dimeric_a/b-barrel"/>
</dbReference>
<dbReference type="SUPFAM" id="SSF54909">
    <property type="entry name" value="Dimeric alpha+beta barrel"/>
    <property type="match status" value="1"/>
</dbReference>
<sequence>MLNEIAQEGGIDQLDRRVIGALQPDVLELPVEALLWIKTRPDEVESTGRALLTSPLVRYAAAITGEYQLVADITVASRAALYEFVTAGEWLSGVELVETCLVVSGLKRSGVTSASTLG</sequence>
<evidence type="ECO:0000313" key="2">
    <source>
        <dbReference type="EMBL" id="MDR7304078.1"/>
    </source>
</evidence>